<gene>
    <name evidence="3" type="ORF">B7Z01_10760</name>
</gene>
<sequence length="265" mass="29167">MTDVKVHDPSASAPRDGAELHARRARPTSGPQTDPRSQPARGVRMTDALLADGAPDADCGWLGEGIHAVRVGADLVLLDLAEDDYLCLPECGDLRIDGRQVRGSMEELLRLAAEELLHPTSAPDDRIPPPALPSARLPAQPPIRPTLRDVATFAFIWIDAVRRRPTLLELSRRYARRGGRRSDPEALAARVEVFRQLLPLAPWTGACLLQAELLLRFVNAADLDADWVFGVRTFPFLAHCWLQSGDQCVSEAPETLTVYRPILVI</sequence>
<proteinExistence type="predicted"/>
<dbReference type="NCBIfam" id="NF033537">
    <property type="entry name" value="lasso_biosyn_B2"/>
    <property type="match status" value="1"/>
</dbReference>
<evidence type="ECO:0000259" key="2">
    <source>
        <dbReference type="Pfam" id="PF13471"/>
    </source>
</evidence>
<dbReference type="AlphaFoldDB" id="A0A258FJY5"/>
<feature type="domain" description="Microcin J25-processing protein McjB C-terminal" evidence="2">
    <location>
        <begin position="162"/>
        <end position="263"/>
    </location>
</feature>
<accession>A0A258FJY5</accession>
<dbReference type="Pfam" id="PF13471">
    <property type="entry name" value="Transglut_core3"/>
    <property type="match status" value="1"/>
</dbReference>
<comment type="caution">
    <text evidence="3">The sequence shown here is derived from an EMBL/GenBank/DDBJ whole genome shotgun (WGS) entry which is preliminary data.</text>
</comment>
<dbReference type="InterPro" id="IPR053521">
    <property type="entry name" value="McjB-like"/>
</dbReference>
<dbReference type="Proteomes" id="UP000215595">
    <property type="component" value="Unassembled WGS sequence"/>
</dbReference>
<dbReference type="EMBL" id="NCEB01000021">
    <property type="protein sequence ID" value="OYX32636.1"/>
    <property type="molecule type" value="Genomic_DNA"/>
</dbReference>
<evidence type="ECO:0000313" key="4">
    <source>
        <dbReference type="Proteomes" id="UP000215595"/>
    </source>
</evidence>
<protein>
    <recommendedName>
        <fullName evidence="2">Microcin J25-processing protein McjB C-terminal domain-containing protein</fullName>
    </recommendedName>
</protein>
<reference evidence="3 4" key="1">
    <citation type="submission" date="2017-03" db="EMBL/GenBank/DDBJ databases">
        <title>Lifting the veil on microbial sulfur biogeochemistry in mining wastewaters.</title>
        <authorList>
            <person name="Kantor R.S."/>
            <person name="Colenbrander Nelson T."/>
            <person name="Marshall S."/>
            <person name="Bennett D."/>
            <person name="Apte S."/>
            <person name="Camacho D."/>
            <person name="Thomas B.C."/>
            <person name="Warren L.A."/>
            <person name="Banfield J.F."/>
        </authorList>
    </citation>
    <scope>NUCLEOTIDE SEQUENCE [LARGE SCALE GENOMIC DNA]</scope>
    <source>
        <strain evidence="3">32-69-9</strain>
    </source>
</reference>
<name>A0A258FJY5_9CAUL</name>
<organism evidence="3 4">
    <name type="scientific">Brevundimonas subvibrioides</name>
    <dbReference type="NCBI Taxonomy" id="74313"/>
    <lineage>
        <taxon>Bacteria</taxon>
        <taxon>Pseudomonadati</taxon>
        <taxon>Pseudomonadota</taxon>
        <taxon>Alphaproteobacteria</taxon>
        <taxon>Caulobacterales</taxon>
        <taxon>Caulobacteraceae</taxon>
        <taxon>Brevundimonas</taxon>
    </lineage>
</organism>
<evidence type="ECO:0000313" key="3">
    <source>
        <dbReference type="EMBL" id="OYX32636.1"/>
    </source>
</evidence>
<feature type="region of interest" description="Disordered" evidence="1">
    <location>
        <begin position="1"/>
        <end position="41"/>
    </location>
</feature>
<evidence type="ECO:0000256" key="1">
    <source>
        <dbReference type="SAM" id="MobiDB-lite"/>
    </source>
</evidence>
<dbReference type="InterPro" id="IPR032708">
    <property type="entry name" value="McjB_C"/>
</dbReference>